<organism evidence="1 2">
    <name type="scientific">Ensete ventricosum</name>
    <name type="common">Abyssinian banana</name>
    <name type="synonym">Musa ensete</name>
    <dbReference type="NCBI Taxonomy" id="4639"/>
    <lineage>
        <taxon>Eukaryota</taxon>
        <taxon>Viridiplantae</taxon>
        <taxon>Streptophyta</taxon>
        <taxon>Embryophyta</taxon>
        <taxon>Tracheophyta</taxon>
        <taxon>Spermatophyta</taxon>
        <taxon>Magnoliopsida</taxon>
        <taxon>Liliopsida</taxon>
        <taxon>Zingiberales</taxon>
        <taxon>Musaceae</taxon>
        <taxon>Ensete</taxon>
    </lineage>
</organism>
<evidence type="ECO:0000313" key="1">
    <source>
        <dbReference type="EMBL" id="RRT73571.1"/>
    </source>
</evidence>
<comment type="caution">
    <text evidence="1">The sequence shown here is derived from an EMBL/GenBank/DDBJ whole genome shotgun (WGS) entry which is preliminary data.</text>
</comment>
<reference evidence="1 2" key="1">
    <citation type="journal article" date="2014" name="Agronomy (Basel)">
        <title>A Draft Genome Sequence for Ensete ventricosum, the Drought-Tolerant Tree Against Hunger.</title>
        <authorList>
            <person name="Harrison J."/>
            <person name="Moore K.A."/>
            <person name="Paszkiewicz K."/>
            <person name="Jones T."/>
            <person name="Grant M."/>
            <person name="Ambacheew D."/>
            <person name="Muzemil S."/>
            <person name="Studholme D.J."/>
        </authorList>
    </citation>
    <scope>NUCLEOTIDE SEQUENCE [LARGE SCALE GENOMIC DNA]</scope>
</reference>
<sequence length="117" mass="12787">MAAHRRAKATINKGGESSYLHEVIPSAMQTQRAGAAPSLWNSRVSPIGLVSRTRRFMAFSDQFRFTVIRSITSNTFLKSWVHVDLGVGGTHKRTFSFETSGSPLLRSMNFGVVGGGN</sequence>
<evidence type="ECO:0000313" key="2">
    <source>
        <dbReference type="Proteomes" id="UP000287651"/>
    </source>
</evidence>
<protein>
    <submittedName>
        <fullName evidence="1">Uncharacterized protein</fullName>
    </submittedName>
</protein>
<dbReference type="AlphaFoldDB" id="A0A427ABP1"/>
<name>A0A427ABP1_ENSVE</name>
<dbReference type="EMBL" id="AMZH03003053">
    <property type="protein sequence ID" value="RRT73571.1"/>
    <property type="molecule type" value="Genomic_DNA"/>
</dbReference>
<proteinExistence type="predicted"/>
<accession>A0A427ABP1</accession>
<dbReference type="Proteomes" id="UP000287651">
    <property type="component" value="Unassembled WGS sequence"/>
</dbReference>
<gene>
    <name evidence="1" type="ORF">B296_00023168</name>
</gene>